<organism evidence="1 2">
    <name type="scientific">Choanephora cucurbitarum</name>
    <dbReference type="NCBI Taxonomy" id="101091"/>
    <lineage>
        <taxon>Eukaryota</taxon>
        <taxon>Fungi</taxon>
        <taxon>Fungi incertae sedis</taxon>
        <taxon>Mucoromycota</taxon>
        <taxon>Mucoromycotina</taxon>
        <taxon>Mucoromycetes</taxon>
        <taxon>Mucorales</taxon>
        <taxon>Mucorineae</taxon>
        <taxon>Choanephoraceae</taxon>
        <taxon>Choanephoroideae</taxon>
        <taxon>Choanephora</taxon>
    </lineage>
</organism>
<dbReference type="Proteomes" id="UP000093000">
    <property type="component" value="Unassembled WGS sequence"/>
</dbReference>
<accession>A0A1C7NLE7</accession>
<dbReference type="EMBL" id="LUGH01000174">
    <property type="protein sequence ID" value="OBZ88114.1"/>
    <property type="molecule type" value="Genomic_DNA"/>
</dbReference>
<protein>
    <submittedName>
        <fullName evidence="1">Uncharacterized protein</fullName>
    </submittedName>
</protein>
<name>A0A1C7NLE7_9FUNG</name>
<gene>
    <name evidence="1" type="ORF">A0J61_03830</name>
</gene>
<dbReference type="InParanoid" id="A0A1C7NLE7"/>
<proteinExistence type="predicted"/>
<evidence type="ECO:0000313" key="2">
    <source>
        <dbReference type="Proteomes" id="UP000093000"/>
    </source>
</evidence>
<keyword evidence="2" id="KW-1185">Reference proteome</keyword>
<reference evidence="1 2" key="1">
    <citation type="submission" date="2016-03" db="EMBL/GenBank/DDBJ databases">
        <title>Choanephora cucurbitarum.</title>
        <authorList>
            <person name="Min B."/>
            <person name="Park H."/>
            <person name="Park J.-H."/>
            <person name="Shin H.-D."/>
            <person name="Choi I.-G."/>
        </authorList>
    </citation>
    <scope>NUCLEOTIDE SEQUENCE [LARGE SCALE GENOMIC DNA]</scope>
    <source>
        <strain evidence="1 2">KUS-F28377</strain>
    </source>
</reference>
<dbReference type="AlphaFoldDB" id="A0A1C7NLE7"/>
<evidence type="ECO:0000313" key="1">
    <source>
        <dbReference type="EMBL" id="OBZ88114.1"/>
    </source>
</evidence>
<comment type="caution">
    <text evidence="1">The sequence shown here is derived from an EMBL/GenBank/DDBJ whole genome shotgun (WGS) entry which is preliminary data.</text>
</comment>
<sequence>MFYIIFFCNGEQVKHLYALEADFRQISLKHIEGSLLDVACQHPEDLWCSCEYYTFTLTLDSEFPLRIEFVD</sequence>